<feature type="compositionally biased region" description="Basic and acidic residues" evidence="2">
    <location>
        <begin position="359"/>
        <end position="369"/>
    </location>
</feature>
<feature type="coiled-coil region" evidence="1">
    <location>
        <begin position="71"/>
        <end position="122"/>
    </location>
</feature>
<dbReference type="PANTHER" id="PTHR14817">
    <property type="entry name" value="COILED-COIL DOMAIN-CONTAINING PROTEIN 15"/>
    <property type="match status" value="1"/>
</dbReference>
<feature type="region of interest" description="Disordered" evidence="2">
    <location>
        <begin position="205"/>
        <end position="240"/>
    </location>
</feature>
<evidence type="ECO:0000256" key="1">
    <source>
        <dbReference type="SAM" id="Coils"/>
    </source>
</evidence>
<keyword evidence="1" id="KW-0175">Coiled coil</keyword>
<evidence type="ECO:0000313" key="3">
    <source>
        <dbReference type="Ensembl" id="ENSPCEP00000009937.1"/>
    </source>
</evidence>
<organism evidence="3 4">
    <name type="scientific">Pelusios castaneus</name>
    <name type="common">West African mud turtle</name>
    <dbReference type="NCBI Taxonomy" id="367368"/>
    <lineage>
        <taxon>Eukaryota</taxon>
        <taxon>Metazoa</taxon>
        <taxon>Chordata</taxon>
        <taxon>Craniata</taxon>
        <taxon>Vertebrata</taxon>
        <taxon>Euteleostomi</taxon>
        <taxon>Archelosauria</taxon>
        <taxon>Testudinata</taxon>
        <taxon>Testudines</taxon>
        <taxon>Pleurodira</taxon>
        <taxon>Pelomedusidae</taxon>
        <taxon>Pelusios</taxon>
    </lineage>
</organism>
<name>A0A8C8RUG8_9SAUR</name>
<dbReference type="InterPro" id="IPR037693">
    <property type="entry name" value="CCDC15"/>
</dbReference>
<dbReference type="Ensembl" id="ENSPCET00000010272.1">
    <property type="protein sequence ID" value="ENSPCEP00000009937.1"/>
    <property type="gene ID" value="ENSPCEG00000007904.1"/>
</dbReference>
<evidence type="ECO:0000256" key="2">
    <source>
        <dbReference type="SAM" id="MobiDB-lite"/>
    </source>
</evidence>
<dbReference type="PANTHER" id="PTHR14817:SF2">
    <property type="entry name" value="COILED-COIL DOMAIN-CONTAINING PROTEIN 15"/>
    <property type="match status" value="1"/>
</dbReference>
<dbReference type="Proteomes" id="UP000694393">
    <property type="component" value="Unplaced"/>
</dbReference>
<evidence type="ECO:0008006" key="5">
    <source>
        <dbReference type="Google" id="ProtNLM"/>
    </source>
</evidence>
<evidence type="ECO:0000313" key="4">
    <source>
        <dbReference type="Proteomes" id="UP000694393"/>
    </source>
</evidence>
<keyword evidence="4" id="KW-1185">Reference proteome</keyword>
<feature type="region of interest" description="Disordered" evidence="2">
    <location>
        <begin position="349"/>
        <end position="369"/>
    </location>
</feature>
<sequence>MAGVLPSAKQQPCTWSMAVRRPAGNKARCLWMAVNQAVLAERNQSVAPVGVWVESAQADCKWEESIAFASAFQVEEELKEQQKEKEENLKRFQGEVKQRVNRQIKMRRKQQLQKSCEAAEKESSVVMQCSDSALHLTPKRNTCLYRSNGESAICSSGTNLIPVQQLSSSWEAGRKEKQSQMFHQQANTLSKTMKQVRRRLASCRTVPKGADPPELPGGIWGVSPTRNKPVSRRPPPVQGEEGEFEEIPLAGHHDLPAELQDQATTKNQTEQDDNLYYKLEFGKVCNGLMKESDPAGPSSGLNTDVQTPLVLWPGIDKEETRKQRQNQYLRYRRLFMDIEREQVKEQQRQRERQKKIAKIKSEKEHQRRVEEQRMQELAYQRDTYPGEKACEILAQLKLEERRVRESKEKQQRNKEYMRYIDALRAQMREKIKLHNIDLPPLCCCGVDFWDSHPDTCANNCMFYKNHKAYTRALQSVISSCDISDGNSTTRLAVHNLASVHARSGKSP</sequence>
<dbReference type="GO" id="GO:0005813">
    <property type="term" value="C:centrosome"/>
    <property type="evidence" value="ECO:0007669"/>
    <property type="project" value="TreeGrafter"/>
</dbReference>
<protein>
    <recommendedName>
        <fullName evidence="5">Coiled-coil domain containing 15</fullName>
    </recommendedName>
</protein>
<accession>A0A8C8RUG8</accession>
<proteinExistence type="predicted"/>
<reference evidence="3" key="1">
    <citation type="submission" date="2025-08" db="UniProtKB">
        <authorList>
            <consortium name="Ensembl"/>
        </authorList>
    </citation>
    <scope>IDENTIFICATION</scope>
</reference>
<dbReference type="AlphaFoldDB" id="A0A8C8RUG8"/>
<reference evidence="3" key="2">
    <citation type="submission" date="2025-09" db="UniProtKB">
        <authorList>
            <consortium name="Ensembl"/>
        </authorList>
    </citation>
    <scope>IDENTIFICATION</scope>
</reference>